<dbReference type="Pfam" id="PF00078">
    <property type="entry name" value="RVT_1"/>
    <property type="match status" value="1"/>
</dbReference>
<evidence type="ECO:0000313" key="11">
    <source>
        <dbReference type="EMBL" id="AGA31071.1"/>
    </source>
</evidence>
<dbReference type="InterPro" id="IPR000477">
    <property type="entry name" value="RT_dom"/>
</dbReference>
<dbReference type="STRING" id="886293.Sinac_7016"/>
<evidence type="ECO:0000313" key="12">
    <source>
        <dbReference type="Proteomes" id="UP000010798"/>
    </source>
</evidence>
<evidence type="ECO:0000256" key="2">
    <source>
        <dbReference type="ARBA" id="ARBA00022679"/>
    </source>
</evidence>
<evidence type="ECO:0000256" key="7">
    <source>
        <dbReference type="ARBA" id="ARBA00023118"/>
    </source>
</evidence>
<evidence type="ECO:0000256" key="3">
    <source>
        <dbReference type="ARBA" id="ARBA00022695"/>
    </source>
</evidence>
<proteinExistence type="inferred from homology"/>
<dbReference type="GO" id="GO:0051607">
    <property type="term" value="P:defense response to virus"/>
    <property type="evidence" value="ECO:0007669"/>
    <property type="project" value="UniProtKB-KW"/>
</dbReference>
<dbReference type="InterPro" id="IPR000123">
    <property type="entry name" value="Reverse_transcriptase_msDNA"/>
</dbReference>
<dbReference type="AlphaFoldDB" id="L0DRR0"/>
<keyword evidence="12" id="KW-1185">Reference proteome</keyword>
<dbReference type="eggNOG" id="COG3344">
    <property type="taxonomic scope" value="Bacteria"/>
</dbReference>
<comment type="similarity">
    <text evidence="8">Belongs to the bacterial reverse transcriptase family.</text>
</comment>
<evidence type="ECO:0000256" key="9">
    <source>
        <dbReference type="ARBA" id="ARBA00048173"/>
    </source>
</evidence>
<dbReference type="GO" id="GO:0046872">
    <property type="term" value="F:metal ion binding"/>
    <property type="evidence" value="ECO:0007669"/>
    <property type="project" value="UniProtKB-KW"/>
</dbReference>
<dbReference type="InterPro" id="IPR051083">
    <property type="entry name" value="GrpII_Intron_Splice-Mob/Def"/>
</dbReference>
<dbReference type="PROSITE" id="PS50878">
    <property type="entry name" value="RT_POL"/>
    <property type="match status" value="1"/>
</dbReference>
<dbReference type="KEGG" id="saci:Sinac_7016"/>
<dbReference type="EC" id="2.7.7.49" evidence="1"/>
<dbReference type="CDD" id="cd03487">
    <property type="entry name" value="RT_Bac_retron_II"/>
    <property type="match status" value="1"/>
</dbReference>
<comment type="catalytic activity">
    <reaction evidence="9">
        <text>DNA(n) + a 2'-deoxyribonucleoside 5'-triphosphate = DNA(n+1) + diphosphate</text>
        <dbReference type="Rhea" id="RHEA:22508"/>
        <dbReference type="Rhea" id="RHEA-COMP:17339"/>
        <dbReference type="Rhea" id="RHEA-COMP:17340"/>
        <dbReference type="ChEBI" id="CHEBI:33019"/>
        <dbReference type="ChEBI" id="CHEBI:61560"/>
        <dbReference type="ChEBI" id="CHEBI:173112"/>
        <dbReference type="EC" id="2.7.7.49"/>
    </reaction>
</comment>
<keyword evidence="2" id="KW-0808">Transferase</keyword>
<keyword evidence="7" id="KW-0051">Antiviral defense</keyword>
<dbReference type="PANTHER" id="PTHR34047:SF7">
    <property type="entry name" value="RNA-DIRECTED DNA POLYMERASE"/>
    <property type="match status" value="1"/>
</dbReference>
<sequence length="449" mass="51153">MGRPPLLSTQNAEFIVRELANAFVEGVWDLDGLVARGEQTLGRRPRWLRHLARRLLAAFNDGRRPPAAQIARFIHNDRGFDRVRERYELTMEWSRRPPPVMSPGPGEPESWPVPAIVTPEDLAERLGLTRSELDWFADSQAREGRGSPEKLRHYHYRWQAKRSGSARLIEAPKPRLKAIQRRLLDEIVAMVPPHDAAHGFRLGRSVRTYVEPHIGRTIVLKMDLRDFFPSISAAWITALFLTAGYPEPVARLLSGFCTNSVPPDIWADPRCPIQGPEHWRLRRLHRQTHLPQGAPTSPAIANLCAYRLDCRLQALATSVEARYTRYADDLAFSGDQRLARAVERFQTQVGAIALEEGFVVQHRKTRAMRQAVRQRVAGVVLNVRPNVPRPDYDRLKATLTNCIKQSPQSQNRDGHADFQAHLRGRIAYVAALNPNRGQRLRALFEQIAW</sequence>
<evidence type="ECO:0000256" key="6">
    <source>
        <dbReference type="ARBA" id="ARBA00022918"/>
    </source>
</evidence>
<dbReference type="EMBL" id="CP003364">
    <property type="protein sequence ID" value="AGA31071.1"/>
    <property type="molecule type" value="Genomic_DNA"/>
</dbReference>
<dbReference type="PANTHER" id="PTHR34047">
    <property type="entry name" value="NUCLEAR INTRON MATURASE 1, MITOCHONDRIAL-RELATED"/>
    <property type="match status" value="1"/>
</dbReference>
<feature type="domain" description="Reverse transcriptase" evidence="10">
    <location>
        <begin position="140"/>
        <end position="381"/>
    </location>
</feature>
<dbReference type="PRINTS" id="PR00866">
    <property type="entry name" value="RNADNAPOLMS"/>
</dbReference>
<dbReference type="OrthoDB" id="9788687at2"/>
<protein>
    <recommendedName>
        <fullName evidence="1">RNA-directed DNA polymerase</fullName>
        <ecNumber evidence="1">2.7.7.49</ecNumber>
    </recommendedName>
</protein>
<dbReference type="Proteomes" id="UP000010798">
    <property type="component" value="Chromosome"/>
</dbReference>
<keyword evidence="6 11" id="KW-0695">RNA-directed DNA polymerase</keyword>
<evidence type="ECO:0000256" key="1">
    <source>
        <dbReference type="ARBA" id="ARBA00012493"/>
    </source>
</evidence>
<evidence type="ECO:0000256" key="4">
    <source>
        <dbReference type="ARBA" id="ARBA00022723"/>
    </source>
</evidence>
<keyword evidence="4" id="KW-0479">Metal-binding</keyword>
<dbReference type="HOGENOM" id="CLU_028398_5_0_0"/>
<dbReference type="SUPFAM" id="SSF56672">
    <property type="entry name" value="DNA/RNA polymerases"/>
    <property type="match status" value="1"/>
</dbReference>
<reference evidence="11 12" key="1">
    <citation type="submission" date="2012-02" db="EMBL/GenBank/DDBJ databases">
        <title>Complete sequence of chromosome of Singulisphaera acidiphila DSM 18658.</title>
        <authorList>
            <consortium name="US DOE Joint Genome Institute (JGI-PGF)"/>
            <person name="Lucas S."/>
            <person name="Copeland A."/>
            <person name="Lapidus A."/>
            <person name="Glavina del Rio T."/>
            <person name="Dalin E."/>
            <person name="Tice H."/>
            <person name="Bruce D."/>
            <person name="Goodwin L."/>
            <person name="Pitluck S."/>
            <person name="Peters L."/>
            <person name="Ovchinnikova G."/>
            <person name="Chertkov O."/>
            <person name="Kyrpides N."/>
            <person name="Mavromatis K."/>
            <person name="Ivanova N."/>
            <person name="Brettin T."/>
            <person name="Detter J.C."/>
            <person name="Han C."/>
            <person name="Larimer F."/>
            <person name="Land M."/>
            <person name="Hauser L."/>
            <person name="Markowitz V."/>
            <person name="Cheng J.-F."/>
            <person name="Hugenholtz P."/>
            <person name="Woyke T."/>
            <person name="Wu D."/>
            <person name="Tindall B."/>
            <person name="Pomrenke H."/>
            <person name="Brambilla E."/>
            <person name="Klenk H.-P."/>
            <person name="Eisen J.A."/>
        </authorList>
    </citation>
    <scope>NUCLEOTIDE SEQUENCE [LARGE SCALE GENOMIC DNA]</scope>
    <source>
        <strain evidence="12">ATCC BAA-1392 / DSM 18658 / VKM B-2454 / MOB10</strain>
    </source>
</reference>
<dbReference type="RefSeq" id="WP_015250143.1">
    <property type="nucleotide sequence ID" value="NC_019892.1"/>
</dbReference>
<keyword evidence="5" id="KW-0460">Magnesium</keyword>
<dbReference type="InterPro" id="IPR043502">
    <property type="entry name" value="DNA/RNA_pol_sf"/>
</dbReference>
<organism evidence="11 12">
    <name type="scientific">Singulisphaera acidiphila (strain ATCC BAA-1392 / DSM 18658 / VKM B-2454 / MOB10)</name>
    <dbReference type="NCBI Taxonomy" id="886293"/>
    <lineage>
        <taxon>Bacteria</taxon>
        <taxon>Pseudomonadati</taxon>
        <taxon>Planctomycetota</taxon>
        <taxon>Planctomycetia</taxon>
        <taxon>Isosphaerales</taxon>
        <taxon>Isosphaeraceae</taxon>
        <taxon>Singulisphaera</taxon>
    </lineage>
</organism>
<evidence type="ECO:0000256" key="5">
    <source>
        <dbReference type="ARBA" id="ARBA00022842"/>
    </source>
</evidence>
<dbReference type="GO" id="GO:0003723">
    <property type="term" value="F:RNA binding"/>
    <property type="evidence" value="ECO:0007669"/>
    <property type="project" value="InterPro"/>
</dbReference>
<evidence type="ECO:0000256" key="8">
    <source>
        <dbReference type="ARBA" id="ARBA00034120"/>
    </source>
</evidence>
<gene>
    <name evidence="11" type="ordered locus">Sinac_7016</name>
</gene>
<name>L0DRR0_SINAD</name>
<dbReference type="GO" id="GO:0003964">
    <property type="term" value="F:RNA-directed DNA polymerase activity"/>
    <property type="evidence" value="ECO:0007669"/>
    <property type="project" value="UniProtKB-KW"/>
</dbReference>
<keyword evidence="3" id="KW-0548">Nucleotidyltransferase</keyword>
<accession>L0DRR0</accession>
<evidence type="ECO:0000259" key="10">
    <source>
        <dbReference type="PROSITE" id="PS50878"/>
    </source>
</evidence>